<dbReference type="RefSeq" id="WP_067406525.1">
    <property type="nucleotide sequence ID" value="NZ_LZEY01000060.1"/>
</dbReference>
<feature type="transmembrane region" description="Helical" evidence="1">
    <location>
        <begin position="21"/>
        <end position="43"/>
    </location>
</feature>
<dbReference type="NCBIfam" id="NF007577">
    <property type="entry name" value="PRK10209.1"/>
    <property type="match status" value="1"/>
</dbReference>
<feature type="transmembrane region" description="Helical" evidence="1">
    <location>
        <begin position="80"/>
        <end position="97"/>
    </location>
</feature>
<dbReference type="EMBL" id="LZEY01000060">
    <property type="protein sequence ID" value="OBU02748.1"/>
    <property type="molecule type" value="Genomic_DNA"/>
</dbReference>
<sequence length="190" mass="20441">MLDFNRQNLMQMTADALKKQRGYLWIIAILLLIGGVACLMNPLISGVTLSYIIGGLLLINGISMLFMTLSSRIYSGGSKVFSILVAVAYLLLGYVFLTDPLQGMMSLAILLAILFIAGGILRLGAGLRQFSQPRGWLNLIIGLLDLFIAYLLVGNGPLVSVTLIATLVGIELLFSSFGLIAIASMLKKNS</sequence>
<evidence type="ECO:0000313" key="2">
    <source>
        <dbReference type="EMBL" id="OBU02748.1"/>
    </source>
</evidence>
<keyword evidence="1" id="KW-1133">Transmembrane helix</keyword>
<reference evidence="3" key="1">
    <citation type="submission" date="2016-06" db="EMBL/GenBank/DDBJ databases">
        <authorList>
            <person name="Butler K."/>
        </authorList>
    </citation>
    <scope>NUCLEOTIDE SEQUENCE [LARGE SCALE GENOMIC DNA]</scope>
    <source>
        <strain evidence="3">GCSL-Mp20</strain>
    </source>
</reference>
<feature type="transmembrane region" description="Helical" evidence="1">
    <location>
        <begin position="159"/>
        <end position="186"/>
    </location>
</feature>
<dbReference type="Pfam" id="PF03729">
    <property type="entry name" value="DUF308"/>
    <property type="match status" value="1"/>
</dbReference>
<keyword evidence="3" id="KW-1185">Reference proteome</keyword>
<dbReference type="PANTHER" id="PTHR34989:SF1">
    <property type="entry name" value="PROTEIN HDED"/>
    <property type="match status" value="1"/>
</dbReference>
<proteinExistence type="predicted"/>
<evidence type="ECO:0000313" key="3">
    <source>
        <dbReference type="Proteomes" id="UP000092377"/>
    </source>
</evidence>
<feature type="transmembrane region" description="Helical" evidence="1">
    <location>
        <begin position="49"/>
        <end position="68"/>
    </location>
</feature>
<dbReference type="InterPro" id="IPR005325">
    <property type="entry name" value="DUF308_memb"/>
</dbReference>
<comment type="caution">
    <text evidence="2">The sequence shown here is derived from an EMBL/GenBank/DDBJ whole genome shotgun (WGS) entry which is preliminary data.</text>
</comment>
<keyword evidence="1" id="KW-0472">Membrane</keyword>
<dbReference type="OrthoDB" id="6591996at2"/>
<dbReference type="GO" id="GO:0005886">
    <property type="term" value="C:plasma membrane"/>
    <property type="evidence" value="ECO:0007669"/>
    <property type="project" value="TreeGrafter"/>
</dbReference>
<gene>
    <name evidence="2" type="ORF">AYY18_12150</name>
</gene>
<dbReference type="Proteomes" id="UP000092377">
    <property type="component" value="Unassembled WGS sequence"/>
</dbReference>
<feature type="transmembrane region" description="Helical" evidence="1">
    <location>
        <begin position="135"/>
        <end position="153"/>
    </location>
</feature>
<accession>A0A1B8H0Z6</accession>
<dbReference type="PANTHER" id="PTHR34989">
    <property type="entry name" value="PROTEIN HDED"/>
    <property type="match status" value="1"/>
</dbReference>
<dbReference type="AlphaFoldDB" id="A0A1B8H0Z6"/>
<name>A0A1B8H0Z6_9GAMM</name>
<organism evidence="2 3">
    <name type="scientific">Morganella psychrotolerans</name>
    <dbReference type="NCBI Taxonomy" id="368603"/>
    <lineage>
        <taxon>Bacteria</taxon>
        <taxon>Pseudomonadati</taxon>
        <taxon>Pseudomonadota</taxon>
        <taxon>Gammaproteobacteria</taxon>
        <taxon>Enterobacterales</taxon>
        <taxon>Morganellaceae</taxon>
        <taxon>Morganella</taxon>
    </lineage>
</organism>
<dbReference type="InterPro" id="IPR052712">
    <property type="entry name" value="Acid_resist_chaperone_HdeD"/>
</dbReference>
<feature type="transmembrane region" description="Helical" evidence="1">
    <location>
        <begin position="103"/>
        <end position="123"/>
    </location>
</feature>
<keyword evidence="1" id="KW-0812">Transmembrane</keyword>
<evidence type="ECO:0000256" key="1">
    <source>
        <dbReference type="SAM" id="Phobius"/>
    </source>
</evidence>
<protein>
    <submittedName>
        <fullName evidence="2">Acid-resistance protein</fullName>
    </submittedName>
</protein>